<keyword evidence="2" id="KW-0732">Signal</keyword>
<evidence type="ECO:0000313" key="4">
    <source>
        <dbReference type="Proteomes" id="UP001601303"/>
    </source>
</evidence>
<evidence type="ECO:0008006" key="5">
    <source>
        <dbReference type="Google" id="ProtNLM"/>
    </source>
</evidence>
<evidence type="ECO:0000256" key="1">
    <source>
        <dbReference type="SAM" id="Phobius"/>
    </source>
</evidence>
<evidence type="ECO:0000313" key="3">
    <source>
        <dbReference type="EMBL" id="MFE9600189.1"/>
    </source>
</evidence>
<keyword evidence="4" id="KW-1185">Reference proteome</keyword>
<dbReference type="Proteomes" id="UP001601303">
    <property type="component" value="Unassembled WGS sequence"/>
</dbReference>
<dbReference type="EMBL" id="JBIAHM010000005">
    <property type="protein sequence ID" value="MFE9600189.1"/>
    <property type="molecule type" value="Genomic_DNA"/>
</dbReference>
<keyword evidence="1" id="KW-1133">Transmembrane helix</keyword>
<accession>A0ABW6M239</accession>
<organism evidence="3 4">
    <name type="scientific">Streptomyces hokutonensis</name>
    <dbReference type="NCBI Taxonomy" id="1306990"/>
    <lineage>
        <taxon>Bacteria</taxon>
        <taxon>Bacillati</taxon>
        <taxon>Actinomycetota</taxon>
        <taxon>Actinomycetes</taxon>
        <taxon>Kitasatosporales</taxon>
        <taxon>Streptomycetaceae</taxon>
        <taxon>Streptomyces</taxon>
    </lineage>
</organism>
<dbReference type="RefSeq" id="WP_388106559.1">
    <property type="nucleotide sequence ID" value="NZ_JBIAHM010000005.1"/>
</dbReference>
<keyword evidence="1" id="KW-0472">Membrane</keyword>
<evidence type="ECO:0000256" key="2">
    <source>
        <dbReference type="SAM" id="SignalP"/>
    </source>
</evidence>
<keyword evidence="1" id="KW-0812">Transmembrane</keyword>
<sequence length="167" mass="16185">MRTTRALAAAGAAVAVLGLAAPAALADGMGESPSNIVALPSVIARGGQLTVTVDGCFTGATANSPGFERPANLSSLVGGAGQTASGTARISRNAGPGPYSITVRCRNGSVLTRDSAYTVIGGVRGGLGGSSATGATPADMAIGGGLVAAAVVGGGVFWMRRRSERAI</sequence>
<reference evidence="3 4" key="1">
    <citation type="submission" date="2024-10" db="EMBL/GenBank/DDBJ databases">
        <title>The Natural Products Discovery Center: Release of the First 8490 Sequenced Strains for Exploring Actinobacteria Biosynthetic Diversity.</title>
        <authorList>
            <person name="Kalkreuter E."/>
            <person name="Kautsar S.A."/>
            <person name="Yang D."/>
            <person name="Bader C.D."/>
            <person name="Teijaro C.N."/>
            <person name="Fluegel L."/>
            <person name="Davis C.M."/>
            <person name="Simpson J.R."/>
            <person name="Lauterbach L."/>
            <person name="Steele A.D."/>
            <person name="Gui C."/>
            <person name="Meng S."/>
            <person name="Li G."/>
            <person name="Viehrig K."/>
            <person name="Ye F."/>
            <person name="Su P."/>
            <person name="Kiefer A.F."/>
            <person name="Nichols A."/>
            <person name="Cepeda A.J."/>
            <person name="Yan W."/>
            <person name="Fan B."/>
            <person name="Jiang Y."/>
            <person name="Adhikari A."/>
            <person name="Zheng C.-J."/>
            <person name="Schuster L."/>
            <person name="Cowan T.M."/>
            <person name="Smanski M.J."/>
            <person name="Chevrette M.G."/>
            <person name="De Carvalho L.P.S."/>
            <person name="Shen B."/>
        </authorList>
    </citation>
    <scope>NUCLEOTIDE SEQUENCE [LARGE SCALE GENOMIC DNA]</scope>
    <source>
        <strain evidence="3 4">NPDC006488</strain>
    </source>
</reference>
<protein>
    <recommendedName>
        <fullName evidence="5">Integral membrane protein</fullName>
    </recommendedName>
</protein>
<name>A0ABW6M239_9ACTN</name>
<gene>
    <name evidence="3" type="ORF">ACFYNQ_16655</name>
</gene>
<feature type="chain" id="PRO_5045930502" description="Integral membrane protein" evidence="2">
    <location>
        <begin position="27"/>
        <end position="167"/>
    </location>
</feature>
<comment type="caution">
    <text evidence="3">The sequence shown here is derived from an EMBL/GenBank/DDBJ whole genome shotgun (WGS) entry which is preliminary data.</text>
</comment>
<feature type="transmembrane region" description="Helical" evidence="1">
    <location>
        <begin position="140"/>
        <end position="159"/>
    </location>
</feature>
<proteinExistence type="predicted"/>
<feature type="signal peptide" evidence="2">
    <location>
        <begin position="1"/>
        <end position="26"/>
    </location>
</feature>